<keyword evidence="1" id="KW-1133">Transmembrane helix</keyword>
<accession>A0A8S0WG21</accession>
<name>A0A8S0WG21_CYCAE</name>
<proteinExistence type="predicted"/>
<gene>
    <name evidence="2" type="ORF">AAE3_LOCUS3481</name>
</gene>
<comment type="caution">
    <text evidence="2">The sequence shown here is derived from an EMBL/GenBank/DDBJ whole genome shotgun (WGS) entry which is preliminary data.</text>
</comment>
<evidence type="ECO:0000256" key="1">
    <source>
        <dbReference type="SAM" id="Phobius"/>
    </source>
</evidence>
<reference evidence="2 3" key="1">
    <citation type="submission" date="2020-01" db="EMBL/GenBank/DDBJ databases">
        <authorList>
            <person name="Gupta K D."/>
        </authorList>
    </citation>
    <scope>NUCLEOTIDE SEQUENCE [LARGE SCALE GENOMIC DNA]</scope>
</reference>
<organism evidence="2 3">
    <name type="scientific">Cyclocybe aegerita</name>
    <name type="common">Black poplar mushroom</name>
    <name type="synonym">Agrocybe aegerita</name>
    <dbReference type="NCBI Taxonomy" id="1973307"/>
    <lineage>
        <taxon>Eukaryota</taxon>
        <taxon>Fungi</taxon>
        <taxon>Dikarya</taxon>
        <taxon>Basidiomycota</taxon>
        <taxon>Agaricomycotina</taxon>
        <taxon>Agaricomycetes</taxon>
        <taxon>Agaricomycetidae</taxon>
        <taxon>Agaricales</taxon>
        <taxon>Agaricineae</taxon>
        <taxon>Bolbitiaceae</taxon>
        <taxon>Cyclocybe</taxon>
    </lineage>
</organism>
<keyword evidence="1" id="KW-0472">Membrane</keyword>
<feature type="transmembrane region" description="Helical" evidence="1">
    <location>
        <begin position="72"/>
        <end position="91"/>
    </location>
</feature>
<dbReference type="EMBL" id="CACVBS010000032">
    <property type="protein sequence ID" value="CAA7261163.1"/>
    <property type="molecule type" value="Genomic_DNA"/>
</dbReference>
<evidence type="ECO:0000313" key="2">
    <source>
        <dbReference type="EMBL" id="CAA7261163.1"/>
    </source>
</evidence>
<keyword evidence="3" id="KW-1185">Reference proteome</keyword>
<dbReference type="OrthoDB" id="2434664at2759"/>
<feature type="transmembrane region" description="Helical" evidence="1">
    <location>
        <begin position="42"/>
        <end position="60"/>
    </location>
</feature>
<sequence>MQSIEAAIPLALSIYAFLKASDYLEDQDFWTLRLRLSTIEHWVIIPSILMIWIVMAHAFVFDFPPSLYQFRLSIGLIFTAGILISFFKYVLPAHHSRIFLRLRWKAWGGPSRTGIRAELVPYIGDRQDWKTLEALARVQGKAAIRSIERFSRMSFTPSRSFIISDPTDLLQAREAADQKDSTLWIPQSNTRQGVFQPVIAGEPASLLWGQHVGFQRRCSRGIISVPRNLLSQQPRLPNGVDARGLCLASGILARNKGINPTSFICNLQTKGMIRTFEENSVFWPRPAKTLRSLFHRECKHYFSGLGDVFVTIATELALLLTDAPLEVVEDWLDARLEHQDLELNNEAHALGARVEELELLYRGHYGAMLVSLSAHRVGVRIRPEMLVYDAVCKSVGANAGAWASSADMEERRQRELEALGPRVMNLVAAIV</sequence>
<dbReference type="AlphaFoldDB" id="A0A8S0WG21"/>
<protein>
    <submittedName>
        <fullName evidence="2">Uncharacterized protein</fullName>
    </submittedName>
</protein>
<evidence type="ECO:0000313" key="3">
    <source>
        <dbReference type="Proteomes" id="UP000467700"/>
    </source>
</evidence>
<keyword evidence="1" id="KW-0812">Transmembrane</keyword>
<dbReference type="Proteomes" id="UP000467700">
    <property type="component" value="Unassembled WGS sequence"/>
</dbReference>